<dbReference type="EMBL" id="LDTC01000072">
    <property type="protein sequence ID" value="KTW12348.1"/>
    <property type="molecule type" value="Genomic_DNA"/>
</dbReference>
<dbReference type="RefSeq" id="WP_058717017.1">
    <property type="nucleotide sequence ID" value="NZ_LDTC01000072.1"/>
</dbReference>
<dbReference type="AlphaFoldDB" id="A0A147J7R6"/>
<sequence>MSNHNQLSDEDVLLAFAVEPEHDRAILERYLKSHPHLADDLIDLSLDMRLRRAGDGASTPVDEAWVEESWAAFQATMATNAGAAVVDPFETASSEDLVALRRTLGVPSGVIQGFSTRLVDIATVPAWIVDAVARGVRTSVGDLRAFMTAGPRLATDLSYKSDEAPTAATAKITFEALLVQCRVKDDKRRELLEDRD</sequence>
<accession>A0A147J7R6</accession>
<dbReference type="PATRIC" id="fig|33051.5.peg.3200"/>
<dbReference type="Proteomes" id="UP000074410">
    <property type="component" value="Unassembled WGS sequence"/>
</dbReference>
<evidence type="ECO:0000313" key="2">
    <source>
        <dbReference type="Proteomes" id="UP000074410"/>
    </source>
</evidence>
<evidence type="ECO:0000313" key="1">
    <source>
        <dbReference type="EMBL" id="KTW12348.1"/>
    </source>
</evidence>
<proteinExistence type="predicted"/>
<organism evidence="1 2">
    <name type="scientific">Sphingomonas sanguinis</name>
    <dbReference type="NCBI Taxonomy" id="33051"/>
    <lineage>
        <taxon>Bacteria</taxon>
        <taxon>Pseudomonadati</taxon>
        <taxon>Pseudomonadota</taxon>
        <taxon>Alphaproteobacteria</taxon>
        <taxon>Sphingomonadales</taxon>
        <taxon>Sphingomonadaceae</taxon>
        <taxon>Sphingomonas</taxon>
    </lineage>
</organism>
<name>A0A147J7R6_9SPHN</name>
<protein>
    <submittedName>
        <fullName evidence="1">Uncharacterized protein</fullName>
    </submittedName>
</protein>
<comment type="caution">
    <text evidence="1">The sequence shown here is derived from an EMBL/GenBank/DDBJ whole genome shotgun (WGS) entry which is preliminary data.</text>
</comment>
<reference evidence="1 2" key="1">
    <citation type="journal article" date="2016" name="Front. Microbiol.">
        <title>Genomic Resource of Rice Seed Associated Bacteria.</title>
        <authorList>
            <person name="Midha S."/>
            <person name="Bansal K."/>
            <person name="Sharma S."/>
            <person name="Kumar N."/>
            <person name="Patil P.P."/>
            <person name="Chaudhry V."/>
            <person name="Patil P.B."/>
        </authorList>
    </citation>
    <scope>NUCLEOTIDE SEQUENCE [LARGE SCALE GENOMIC DNA]</scope>
    <source>
        <strain evidence="1 2">NS258</strain>
    </source>
</reference>
<gene>
    <name evidence="1" type="ORF">NS258_10395</name>
</gene>